<dbReference type="CDD" id="cd00861">
    <property type="entry name" value="ProRS_anticodon_short"/>
    <property type="match status" value="1"/>
</dbReference>
<comment type="subunit">
    <text evidence="2 10">Homodimer.</text>
</comment>
<keyword evidence="8 10" id="KW-0030">Aminoacyl-tRNA synthetase</keyword>
<dbReference type="KEGG" id="taci:TDSAC_0686"/>
<dbReference type="FunFam" id="3.30.930.10:FF:000066">
    <property type="entry name" value="Proline--tRNA ligase"/>
    <property type="match status" value="1"/>
</dbReference>
<dbReference type="GO" id="GO:0006433">
    <property type="term" value="P:prolyl-tRNA aminoacylation"/>
    <property type="evidence" value="ECO:0007669"/>
    <property type="project" value="UniProtKB-UniRule"/>
</dbReference>
<evidence type="ECO:0000256" key="3">
    <source>
        <dbReference type="ARBA" id="ARBA00022490"/>
    </source>
</evidence>
<dbReference type="Pfam" id="PF00587">
    <property type="entry name" value="tRNA-synt_2b"/>
    <property type="match status" value="1"/>
</dbReference>
<comment type="similarity">
    <text evidence="10">Belongs to the class-II aminoacyl-tRNA synthetase family. ProS type 1 subfamily.</text>
</comment>
<dbReference type="InterPro" id="IPR004500">
    <property type="entry name" value="Pro-tRNA-synth_IIa_bac-type"/>
</dbReference>
<dbReference type="RefSeq" id="WP_108308886.1">
    <property type="nucleotide sequence ID" value="NZ_CP020921.1"/>
</dbReference>
<dbReference type="OrthoDB" id="9809052at2"/>
<evidence type="ECO:0000256" key="7">
    <source>
        <dbReference type="ARBA" id="ARBA00022917"/>
    </source>
</evidence>
<keyword evidence="6 10" id="KW-0067">ATP-binding</keyword>
<sequence>MKLSKLFFKTLKEVPGDAEAISHVLLLRAGYIRRLSSGIYTYLPLAKKVLLKIENIVREEMININSQELLLPALQPREIWEISGRWKKYGPELMRFKDRHDKEYALGPTHEEVITDLINKEVNSYKQLPISVFQIQTKFRDEIRPRFGLMRTREFIMKDAYSFHRNEEDLDKTYWDMFHAYEKILTRMGLNFKSVEADSGAIGGSVSHEFMVLTPFGEDKILYCSSCPYAANLEKATSTYEPFYSAGGEFSELEIIPTPNAKTVNEVSEYIGVDHKFILKSLMYRIEGKPTMIVVAGDDELNEIKLKNALPGKELSMMTPEEIKQELNLSVGSIGPVKIDNIDLICDKRVCVENVAFYAGANKEGYHYKNVYFKRDFYTDKIFDLRTSKAGESCPRCGSKLLESIGSEAGHVFKLGTKYSEPMKAYFKDEDGKEKPFEMGCYGIGISRLLAIVVEQHHDEFGIIWPNSISPYQVIIIPANINDENQLATSEMIFYEIRQRGISVLFDDRDERAGVKFKDADLLGIPIKIIIGSHFSKSGLIEIKVRRDGSSNLVPPDEASVYVSLKLRQIV</sequence>
<dbReference type="InterPro" id="IPR023717">
    <property type="entry name" value="Pro-tRNA-Synthase_IIa_type1"/>
</dbReference>
<evidence type="ECO:0000256" key="8">
    <source>
        <dbReference type="ARBA" id="ARBA00023146"/>
    </source>
</evidence>
<dbReference type="GO" id="GO:0005524">
    <property type="term" value="F:ATP binding"/>
    <property type="evidence" value="ECO:0007669"/>
    <property type="project" value="UniProtKB-UniRule"/>
</dbReference>
<organism evidence="12 13">
    <name type="scientific">Thermodesulfobium acidiphilum</name>
    <dbReference type="NCBI Taxonomy" id="1794699"/>
    <lineage>
        <taxon>Bacteria</taxon>
        <taxon>Pseudomonadati</taxon>
        <taxon>Thermodesulfobiota</taxon>
        <taxon>Thermodesulfobiia</taxon>
        <taxon>Thermodesulfobiales</taxon>
        <taxon>Thermodesulfobiaceae</taxon>
        <taxon>Thermodesulfobium</taxon>
    </lineage>
</organism>
<comment type="domain">
    <text evidence="10">Consists of three domains: the N-terminal catalytic domain, the editing domain and the C-terminal anticodon-binding domain.</text>
</comment>
<dbReference type="SUPFAM" id="SSF55826">
    <property type="entry name" value="YbaK/ProRS associated domain"/>
    <property type="match status" value="1"/>
</dbReference>
<dbReference type="SUPFAM" id="SSF52954">
    <property type="entry name" value="Class II aaRS ABD-related"/>
    <property type="match status" value="1"/>
</dbReference>
<dbReference type="InterPro" id="IPR044140">
    <property type="entry name" value="ProRS_anticodon_short"/>
</dbReference>
<keyword evidence="5 10" id="KW-0547">Nucleotide-binding</keyword>
<dbReference type="SUPFAM" id="SSF55681">
    <property type="entry name" value="Class II aaRS and biotin synthetases"/>
    <property type="match status" value="1"/>
</dbReference>
<name>A0A2R4VZU3_THEAF</name>
<dbReference type="InterPro" id="IPR002316">
    <property type="entry name" value="Pro-tRNA-ligase_IIa"/>
</dbReference>
<dbReference type="EC" id="6.1.1.15" evidence="10"/>
<dbReference type="InterPro" id="IPR007214">
    <property type="entry name" value="YbaK/aa-tRNA-synth-assoc-dom"/>
</dbReference>
<feature type="domain" description="Aminoacyl-transfer RNA synthetases class-II family profile" evidence="11">
    <location>
        <begin position="52"/>
        <end position="466"/>
    </location>
</feature>
<protein>
    <recommendedName>
        <fullName evidence="10">Proline--tRNA ligase</fullName>
        <ecNumber evidence="10">6.1.1.15</ecNumber>
    </recommendedName>
    <alternativeName>
        <fullName evidence="10">Prolyl-tRNA synthetase</fullName>
        <shortName evidence="10">ProRS</shortName>
    </alternativeName>
</protein>
<dbReference type="Gene3D" id="3.40.50.800">
    <property type="entry name" value="Anticodon-binding domain"/>
    <property type="match status" value="1"/>
</dbReference>
<keyword evidence="7 10" id="KW-0648">Protein biosynthesis</keyword>
<dbReference type="InterPro" id="IPR045864">
    <property type="entry name" value="aa-tRNA-synth_II/BPL/LPL"/>
</dbReference>
<dbReference type="Proteomes" id="UP000244792">
    <property type="component" value="Chromosome"/>
</dbReference>
<dbReference type="InterPro" id="IPR050062">
    <property type="entry name" value="Pro-tRNA_synthetase"/>
</dbReference>
<reference evidence="12 13" key="1">
    <citation type="submission" date="2017-04" db="EMBL/GenBank/DDBJ databases">
        <title>Genomic insights into metabolism of Thermodesulfobium acidiphilum.</title>
        <authorList>
            <person name="Toshchakov S.V."/>
            <person name="Frolov E.N."/>
            <person name="Kublanov I.V."/>
            <person name="Samarov N.I."/>
            <person name="Novikov A."/>
            <person name="Lebedinsky A.V."/>
            <person name="Bonch-Osmolovskaya E.A."/>
            <person name="Chernyh N.A."/>
        </authorList>
    </citation>
    <scope>NUCLEOTIDE SEQUENCE [LARGE SCALE GENOMIC DNA]</scope>
    <source>
        <strain evidence="12 13">3127-1</strain>
    </source>
</reference>
<comment type="catalytic activity">
    <reaction evidence="9 10">
        <text>tRNA(Pro) + L-proline + ATP = L-prolyl-tRNA(Pro) + AMP + diphosphate</text>
        <dbReference type="Rhea" id="RHEA:14305"/>
        <dbReference type="Rhea" id="RHEA-COMP:9700"/>
        <dbReference type="Rhea" id="RHEA-COMP:9702"/>
        <dbReference type="ChEBI" id="CHEBI:30616"/>
        <dbReference type="ChEBI" id="CHEBI:33019"/>
        <dbReference type="ChEBI" id="CHEBI:60039"/>
        <dbReference type="ChEBI" id="CHEBI:78442"/>
        <dbReference type="ChEBI" id="CHEBI:78532"/>
        <dbReference type="ChEBI" id="CHEBI:456215"/>
        <dbReference type="EC" id="6.1.1.15"/>
    </reaction>
</comment>
<dbReference type="Pfam" id="PF03129">
    <property type="entry name" value="HGTP_anticodon"/>
    <property type="match status" value="1"/>
</dbReference>
<evidence type="ECO:0000256" key="2">
    <source>
        <dbReference type="ARBA" id="ARBA00011738"/>
    </source>
</evidence>
<dbReference type="InterPro" id="IPR004154">
    <property type="entry name" value="Anticodon-bd"/>
</dbReference>
<dbReference type="CDD" id="cd00779">
    <property type="entry name" value="ProRS_core_prok"/>
    <property type="match status" value="1"/>
</dbReference>
<accession>A0A2R4VZU3</accession>
<comment type="subcellular location">
    <subcellularLocation>
        <location evidence="1 10">Cytoplasm</location>
    </subcellularLocation>
</comment>
<dbReference type="PANTHER" id="PTHR42753:SF2">
    <property type="entry name" value="PROLINE--TRNA LIGASE"/>
    <property type="match status" value="1"/>
</dbReference>
<evidence type="ECO:0000256" key="1">
    <source>
        <dbReference type="ARBA" id="ARBA00004496"/>
    </source>
</evidence>
<dbReference type="InterPro" id="IPR033730">
    <property type="entry name" value="ProRS_core_prok"/>
</dbReference>
<dbReference type="GO" id="GO:0004827">
    <property type="term" value="F:proline-tRNA ligase activity"/>
    <property type="evidence" value="ECO:0007669"/>
    <property type="project" value="UniProtKB-UniRule"/>
</dbReference>
<dbReference type="CDD" id="cd04334">
    <property type="entry name" value="ProRS-INS"/>
    <property type="match status" value="1"/>
</dbReference>
<dbReference type="PRINTS" id="PR01046">
    <property type="entry name" value="TRNASYNTHPRO"/>
</dbReference>
<keyword evidence="4 10" id="KW-0436">Ligase</keyword>
<dbReference type="HAMAP" id="MF_01569">
    <property type="entry name" value="Pro_tRNA_synth_type1"/>
    <property type="match status" value="1"/>
</dbReference>
<dbReference type="GO" id="GO:0002161">
    <property type="term" value="F:aminoacyl-tRNA deacylase activity"/>
    <property type="evidence" value="ECO:0007669"/>
    <property type="project" value="InterPro"/>
</dbReference>
<comment type="function">
    <text evidence="10">Catalyzes the attachment of proline to tRNA(Pro) in a two-step reaction: proline is first activated by ATP to form Pro-AMP and then transferred to the acceptor end of tRNA(Pro). As ProRS can inadvertently accommodate and process non-cognate amino acids such as alanine and cysteine, to avoid such errors it has two additional distinct editing activities against alanine. One activity is designated as 'pretransfer' editing and involves the tRNA(Pro)-independent hydrolysis of activated Ala-AMP. The other activity is designated 'posttransfer' editing and involves deacylation of mischarged Ala-tRNA(Pro). The misacylated Cys-tRNA(Pro) is not edited by ProRS.</text>
</comment>
<dbReference type="InterPro" id="IPR002314">
    <property type="entry name" value="aa-tRNA-synt_IIb"/>
</dbReference>
<evidence type="ECO:0000256" key="6">
    <source>
        <dbReference type="ARBA" id="ARBA00022840"/>
    </source>
</evidence>
<dbReference type="InterPro" id="IPR006195">
    <property type="entry name" value="aa-tRNA-synth_II"/>
</dbReference>
<evidence type="ECO:0000256" key="4">
    <source>
        <dbReference type="ARBA" id="ARBA00022598"/>
    </source>
</evidence>
<dbReference type="PROSITE" id="PS50862">
    <property type="entry name" value="AA_TRNA_LIGASE_II"/>
    <property type="match status" value="1"/>
</dbReference>
<evidence type="ECO:0000256" key="9">
    <source>
        <dbReference type="ARBA" id="ARBA00047671"/>
    </source>
</evidence>
<dbReference type="Gene3D" id="3.30.930.10">
    <property type="entry name" value="Bira Bifunctional Protein, Domain 2"/>
    <property type="match status" value="2"/>
</dbReference>
<evidence type="ECO:0000256" key="10">
    <source>
        <dbReference type="HAMAP-Rule" id="MF_01569"/>
    </source>
</evidence>
<keyword evidence="3 10" id="KW-0963">Cytoplasm</keyword>
<evidence type="ECO:0000256" key="5">
    <source>
        <dbReference type="ARBA" id="ARBA00022741"/>
    </source>
</evidence>
<dbReference type="AlphaFoldDB" id="A0A2R4VZU3"/>
<gene>
    <name evidence="10" type="primary">proS</name>
    <name evidence="12" type="ORF">TDSAC_0686</name>
</gene>
<evidence type="ECO:0000313" key="12">
    <source>
        <dbReference type="EMBL" id="AWB10055.1"/>
    </source>
</evidence>
<proteinExistence type="inferred from homology"/>
<dbReference type="EMBL" id="CP020921">
    <property type="protein sequence ID" value="AWB10055.1"/>
    <property type="molecule type" value="Genomic_DNA"/>
</dbReference>
<dbReference type="GO" id="GO:0005829">
    <property type="term" value="C:cytosol"/>
    <property type="evidence" value="ECO:0007669"/>
    <property type="project" value="TreeGrafter"/>
</dbReference>
<dbReference type="Pfam" id="PF04073">
    <property type="entry name" value="tRNA_edit"/>
    <property type="match status" value="1"/>
</dbReference>
<evidence type="ECO:0000313" key="13">
    <source>
        <dbReference type="Proteomes" id="UP000244792"/>
    </source>
</evidence>
<dbReference type="PANTHER" id="PTHR42753">
    <property type="entry name" value="MITOCHONDRIAL RIBOSOME PROTEIN L39/PROLYL-TRNA LIGASE FAMILY MEMBER"/>
    <property type="match status" value="1"/>
</dbReference>
<dbReference type="InterPro" id="IPR036621">
    <property type="entry name" value="Anticodon-bd_dom_sf"/>
</dbReference>
<dbReference type="InterPro" id="IPR036754">
    <property type="entry name" value="YbaK/aa-tRNA-synt-asso_dom_sf"/>
</dbReference>
<dbReference type="NCBIfam" id="TIGR00409">
    <property type="entry name" value="proS_fam_II"/>
    <property type="match status" value="1"/>
</dbReference>
<dbReference type="NCBIfam" id="NF006625">
    <property type="entry name" value="PRK09194.1"/>
    <property type="match status" value="1"/>
</dbReference>
<keyword evidence="13" id="KW-1185">Reference proteome</keyword>
<evidence type="ECO:0000259" key="11">
    <source>
        <dbReference type="PROSITE" id="PS50862"/>
    </source>
</evidence>